<evidence type="ECO:0008006" key="4">
    <source>
        <dbReference type="Google" id="ProtNLM"/>
    </source>
</evidence>
<dbReference type="GO" id="GO:0016627">
    <property type="term" value="F:oxidoreductase activity, acting on the CH-CH group of donors"/>
    <property type="evidence" value="ECO:0007669"/>
    <property type="project" value="InterPro"/>
</dbReference>
<evidence type="ECO:0000313" key="3">
    <source>
        <dbReference type="Proteomes" id="UP000316747"/>
    </source>
</evidence>
<dbReference type="Proteomes" id="UP000316747">
    <property type="component" value="Unassembled WGS sequence"/>
</dbReference>
<comment type="caution">
    <text evidence="2">The sequence shown here is derived from an EMBL/GenBank/DDBJ whole genome shotgun (WGS) entry which is preliminary data.</text>
</comment>
<dbReference type="OrthoDB" id="107064at2"/>
<name>A0A543HUR1_9MICO</name>
<organism evidence="2 3">
    <name type="scientific">Humibacillus xanthopallidus</name>
    <dbReference type="NCBI Taxonomy" id="412689"/>
    <lineage>
        <taxon>Bacteria</taxon>
        <taxon>Bacillati</taxon>
        <taxon>Actinomycetota</taxon>
        <taxon>Actinomycetes</taxon>
        <taxon>Micrococcales</taxon>
        <taxon>Intrasporangiaceae</taxon>
        <taxon>Humibacillus</taxon>
    </lineage>
</organism>
<protein>
    <recommendedName>
        <fullName evidence="4">Alkylation response protein AidB-like acyl-CoA dehydrogenase</fullName>
    </recommendedName>
</protein>
<reference evidence="2 3" key="1">
    <citation type="submission" date="2019-06" db="EMBL/GenBank/DDBJ databases">
        <title>Genome sequencing of plant associated microbes to promote plant fitness in Sorghum bicolor and Oryza sativa.</title>
        <authorList>
            <person name="Coleman-Derr D."/>
        </authorList>
    </citation>
    <scope>NUCLEOTIDE SEQUENCE [LARGE SCALE GENOMIC DNA]</scope>
    <source>
        <strain evidence="2 3">KV-663</strain>
    </source>
</reference>
<dbReference type="SUPFAM" id="SSF56645">
    <property type="entry name" value="Acyl-CoA dehydrogenase NM domain-like"/>
    <property type="match status" value="1"/>
</dbReference>
<keyword evidence="3" id="KW-1185">Reference proteome</keyword>
<gene>
    <name evidence="2" type="ORF">FBY41_2055</name>
</gene>
<evidence type="ECO:0000313" key="2">
    <source>
        <dbReference type="EMBL" id="TQM62032.1"/>
    </source>
</evidence>
<dbReference type="EMBL" id="VFPM01000002">
    <property type="protein sequence ID" value="TQM62032.1"/>
    <property type="molecule type" value="Genomic_DNA"/>
</dbReference>
<evidence type="ECO:0000256" key="1">
    <source>
        <dbReference type="SAM" id="Phobius"/>
    </source>
</evidence>
<accession>A0A543HUR1</accession>
<feature type="transmembrane region" description="Helical" evidence="1">
    <location>
        <begin position="203"/>
        <end position="223"/>
    </location>
</feature>
<dbReference type="AlphaFoldDB" id="A0A543HUR1"/>
<keyword evidence="1" id="KW-1133">Transmembrane helix</keyword>
<keyword evidence="1" id="KW-0472">Membrane</keyword>
<sequence length="348" mass="36412">MTVTDPASVALTEAAARARGNVAAALRLPELHPDAFPLPGSGNTWRLWTSLAVLGSVDLTVARAVEPHLDAVAILSEARAGGHLADTDSSNGDDEARWGVFAAEGPGARLVADESGPTPVLDGRKPWCSLAGSLDRALVTAWCDGSTRRLYAVRLGPTNGVAVDEAAWVARGLPDVPSGPVTFTRSEASAVGPPGWYLERPGFAWGGMGVAAIWWGGAVGVALRLREQLRRREPDQVGLMHLGAVDAALHAAESVLRGAAVAVDSGAATGPAGSALALRVRRVVAGTAEDVLERVGHALGPAPLALEEEHSGRVADLQLYVRQEHAERDAAQLGRQLLDHDTDREVLW</sequence>
<dbReference type="RefSeq" id="WP_141844094.1">
    <property type="nucleotide sequence ID" value="NZ_VFPM01000002.1"/>
</dbReference>
<proteinExistence type="predicted"/>
<dbReference type="InterPro" id="IPR009100">
    <property type="entry name" value="AcylCoA_DH/oxidase_NM_dom_sf"/>
</dbReference>
<keyword evidence="1" id="KW-0812">Transmembrane</keyword>